<dbReference type="EMBL" id="CM056811">
    <property type="protein sequence ID" value="KAJ8636376.1"/>
    <property type="molecule type" value="Genomic_DNA"/>
</dbReference>
<reference evidence="1 2" key="1">
    <citation type="journal article" date="2022" name="Hortic Res">
        <title>A haplotype resolved chromosomal level avocado genome allows analysis of novel avocado genes.</title>
        <authorList>
            <person name="Nath O."/>
            <person name="Fletcher S.J."/>
            <person name="Hayward A."/>
            <person name="Shaw L.M."/>
            <person name="Masouleh A.K."/>
            <person name="Furtado A."/>
            <person name="Henry R.J."/>
            <person name="Mitter N."/>
        </authorList>
    </citation>
    <scope>NUCLEOTIDE SEQUENCE [LARGE SCALE GENOMIC DNA]</scope>
    <source>
        <strain evidence="2">cv. Hass</strain>
    </source>
</reference>
<sequence>MFERMPDRDLVTWNAIISGYAQNGLAKRALEFVFMMQREGQRPDSITLVSVLPACADAGSLRIGRAIHGYAVRAGFELLVNVSTALVDMYAKCGLIGIARLVQVKNVVSWNSMIDGCAQCRDSGEAMALFRKMLDEGVKPTGVSIMGALHACAGSGDLEQGRYIHELLLRIGLGSDVSVMNSLIAMYSKRKRADIAAEIFENLSGKTLVSWNAMILGYAQNGRLNDALSLFCKIQQLNVKPDSFTLVNVIPALADISVLHQGKWIHGYAIRACLDRNIFVITALVDMYTKCGGVHIARKLFDMMDERHVTTWNTMIDGYGTHGFGEEAVKLFEEMRRSPIKRNDVTFSCVLSACSHSGLVDEGRRYFVRMEQDYGIEPVMDHYGSMVDLLGCAGRLDEAWDFIKRMPIEPGISVFGAMLGACKIHQNVELGEKAAYRLFELEPDDAGYHIQLANI</sequence>
<accession>A0ACC2LSM0</accession>
<comment type="caution">
    <text evidence="1">The sequence shown here is derived from an EMBL/GenBank/DDBJ whole genome shotgun (WGS) entry which is preliminary data.</text>
</comment>
<organism evidence="1 2">
    <name type="scientific">Persea americana</name>
    <name type="common">Avocado</name>
    <dbReference type="NCBI Taxonomy" id="3435"/>
    <lineage>
        <taxon>Eukaryota</taxon>
        <taxon>Viridiplantae</taxon>
        <taxon>Streptophyta</taxon>
        <taxon>Embryophyta</taxon>
        <taxon>Tracheophyta</taxon>
        <taxon>Spermatophyta</taxon>
        <taxon>Magnoliopsida</taxon>
        <taxon>Magnoliidae</taxon>
        <taxon>Laurales</taxon>
        <taxon>Lauraceae</taxon>
        <taxon>Persea</taxon>
    </lineage>
</organism>
<name>A0ACC2LSM0_PERAE</name>
<evidence type="ECO:0000313" key="1">
    <source>
        <dbReference type="EMBL" id="KAJ8636376.1"/>
    </source>
</evidence>
<keyword evidence="2" id="KW-1185">Reference proteome</keyword>
<proteinExistence type="predicted"/>
<gene>
    <name evidence="1" type="ORF">MRB53_010643</name>
</gene>
<evidence type="ECO:0000313" key="2">
    <source>
        <dbReference type="Proteomes" id="UP001234297"/>
    </source>
</evidence>
<dbReference type="Proteomes" id="UP001234297">
    <property type="component" value="Chromosome 3"/>
</dbReference>
<protein>
    <submittedName>
        <fullName evidence="1">Uncharacterized protein</fullName>
    </submittedName>
</protein>